<dbReference type="PANTHER" id="PTHR35562">
    <property type="entry name" value="DNA ENDONUCLEASE SMRA-RELATED"/>
    <property type="match status" value="1"/>
</dbReference>
<dbReference type="PANTHER" id="PTHR35562:SF2">
    <property type="entry name" value="DNA ENDONUCLEASE SMRA-RELATED"/>
    <property type="match status" value="1"/>
</dbReference>
<sequence>MSNDEQGFFEQAMADVIPLAGRQQTLYLKPQDYVDKTQRREARALPLDNVLSTDFLAIIPRATALEYKREGIQQGVLDKLRQGRYALQGSLNLRGSTVEQCRQALFSFIVQAERQNLRSLLVVHGYGRADDSHANIVRSYVAKWLAQLEQVQAFCRALPRDGGDGACYVTLRKSAAARADNFERHAKHSR</sequence>
<dbReference type="Proteomes" id="UP000217182">
    <property type="component" value="Chromosome"/>
</dbReference>
<dbReference type="GO" id="GO:0004520">
    <property type="term" value="F:DNA endonuclease activity"/>
    <property type="evidence" value="ECO:0007669"/>
    <property type="project" value="TreeGrafter"/>
</dbReference>
<evidence type="ECO:0000313" key="3">
    <source>
        <dbReference type="Proteomes" id="UP000217182"/>
    </source>
</evidence>
<keyword evidence="2" id="KW-0255">Endonuclease</keyword>
<dbReference type="Gene3D" id="3.30.1370.110">
    <property type="match status" value="1"/>
</dbReference>
<evidence type="ECO:0000259" key="1">
    <source>
        <dbReference type="PROSITE" id="PS50828"/>
    </source>
</evidence>
<protein>
    <submittedName>
        <fullName evidence="2">DNA endonuclease</fullName>
    </submittedName>
</protein>
<keyword evidence="2" id="KW-0378">Hydrolase</keyword>
<dbReference type="EMBL" id="CP014136">
    <property type="protein sequence ID" value="ATA20930.1"/>
    <property type="molecule type" value="Genomic_DNA"/>
</dbReference>
<evidence type="ECO:0000313" key="2">
    <source>
        <dbReference type="EMBL" id="ATA20930.1"/>
    </source>
</evidence>
<organism evidence="2 3">
    <name type="scientific">Gibbsiella quercinecans</name>
    <dbReference type="NCBI Taxonomy" id="929813"/>
    <lineage>
        <taxon>Bacteria</taxon>
        <taxon>Pseudomonadati</taxon>
        <taxon>Pseudomonadota</taxon>
        <taxon>Gammaproteobacteria</taxon>
        <taxon>Enterobacterales</taxon>
        <taxon>Yersiniaceae</taxon>
        <taxon>Gibbsiella</taxon>
    </lineage>
</organism>
<dbReference type="PROSITE" id="PS50828">
    <property type="entry name" value="SMR"/>
    <property type="match status" value="1"/>
</dbReference>
<dbReference type="RefSeq" id="WP_095847516.1">
    <property type="nucleotide sequence ID" value="NZ_CP014136.1"/>
</dbReference>
<proteinExistence type="predicted"/>
<dbReference type="NCBIfam" id="NF033154">
    <property type="entry name" value="endonuc_SmrA"/>
    <property type="match status" value="1"/>
</dbReference>
<dbReference type="SUPFAM" id="SSF160443">
    <property type="entry name" value="SMR domain-like"/>
    <property type="match status" value="1"/>
</dbReference>
<dbReference type="InterPro" id="IPR047688">
    <property type="entry name" value="Endonuc_SmrA"/>
</dbReference>
<dbReference type="AlphaFoldDB" id="A0A250B3W9"/>
<dbReference type="SMART" id="SM00463">
    <property type="entry name" value="SMR"/>
    <property type="match status" value="1"/>
</dbReference>
<accession>A0A250B3W9</accession>
<dbReference type="KEGG" id="gqu:AWC35_17160"/>
<dbReference type="InterPro" id="IPR002625">
    <property type="entry name" value="Smr_dom"/>
</dbReference>
<dbReference type="Pfam" id="PF01713">
    <property type="entry name" value="Smr"/>
    <property type="match status" value="1"/>
</dbReference>
<keyword evidence="2" id="KW-0540">Nuclease</keyword>
<name>A0A250B3W9_9GAMM</name>
<keyword evidence="3" id="KW-1185">Reference proteome</keyword>
<feature type="domain" description="Smr" evidence="1">
    <location>
        <begin position="91"/>
        <end position="172"/>
    </location>
</feature>
<dbReference type="InterPro" id="IPR036063">
    <property type="entry name" value="Smr_dom_sf"/>
</dbReference>
<reference evidence="2 3" key="1">
    <citation type="submission" date="2016-01" db="EMBL/GenBank/DDBJ databases">
        <authorList>
            <person name="Oliw E.H."/>
        </authorList>
    </citation>
    <scope>NUCLEOTIDE SEQUENCE [LARGE SCALE GENOMIC DNA]</scope>
    <source>
        <strain evidence="2 3">FRB97</strain>
    </source>
</reference>
<dbReference type="OrthoDB" id="9808881at2"/>
<gene>
    <name evidence="2" type="ORF">AWC35_17160</name>
</gene>